<organism evidence="2 3">
    <name type="scientific">Melipona quadrifasciata</name>
    <dbReference type="NCBI Taxonomy" id="166423"/>
    <lineage>
        <taxon>Eukaryota</taxon>
        <taxon>Metazoa</taxon>
        <taxon>Ecdysozoa</taxon>
        <taxon>Arthropoda</taxon>
        <taxon>Hexapoda</taxon>
        <taxon>Insecta</taxon>
        <taxon>Pterygota</taxon>
        <taxon>Neoptera</taxon>
        <taxon>Endopterygota</taxon>
        <taxon>Hymenoptera</taxon>
        <taxon>Apocrita</taxon>
        <taxon>Aculeata</taxon>
        <taxon>Apoidea</taxon>
        <taxon>Anthophila</taxon>
        <taxon>Apidae</taxon>
        <taxon>Melipona</taxon>
    </lineage>
</organism>
<keyword evidence="3" id="KW-1185">Reference proteome</keyword>
<proteinExistence type="predicted"/>
<protein>
    <submittedName>
        <fullName evidence="2">Uncharacterized protein</fullName>
    </submittedName>
</protein>
<gene>
    <name evidence="2" type="ORF">WN51_06049</name>
</gene>
<dbReference type="AlphaFoldDB" id="A0A0M8ZP05"/>
<name>A0A0M8ZP05_9HYME</name>
<sequence>MIYHPFSPQGAAPRAGAATRAAEKCGIEHLHTISRLFARNDEIIRGNPAE</sequence>
<evidence type="ECO:0000313" key="3">
    <source>
        <dbReference type="Proteomes" id="UP000053105"/>
    </source>
</evidence>
<accession>A0A0M8ZP05</accession>
<feature type="compositionally biased region" description="Low complexity" evidence="1">
    <location>
        <begin position="10"/>
        <end position="20"/>
    </location>
</feature>
<reference evidence="2 3" key="1">
    <citation type="submission" date="2015-07" db="EMBL/GenBank/DDBJ databases">
        <title>The genome of Melipona quadrifasciata.</title>
        <authorList>
            <person name="Pan H."/>
            <person name="Kapheim K."/>
        </authorList>
    </citation>
    <scope>NUCLEOTIDE SEQUENCE [LARGE SCALE GENOMIC DNA]</scope>
    <source>
        <strain evidence="2">0111107301</strain>
        <tissue evidence="2">Whole body</tissue>
    </source>
</reference>
<evidence type="ECO:0000313" key="2">
    <source>
        <dbReference type="EMBL" id="KOX68155.1"/>
    </source>
</evidence>
<feature type="region of interest" description="Disordered" evidence="1">
    <location>
        <begin position="1"/>
        <end position="20"/>
    </location>
</feature>
<evidence type="ECO:0000256" key="1">
    <source>
        <dbReference type="SAM" id="MobiDB-lite"/>
    </source>
</evidence>
<dbReference type="Proteomes" id="UP000053105">
    <property type="component" value="Unassembled WGS sequence"/>
</dbReference>
<dbReference type="EMBL" id="KQ435944">
    <property type="protein sequence ID" value="KOX68155.1"/>
    <property type="molecule type" value="Genomic_DNA"/>
</dbReference>